<proteinExistence type="predicted"/>
<reference evidence="7 8" key="1">
    <citation type="submission" date="2018-05" db="EMBL/GenBank/DDBJ databases">
        <title>Genomic Encyclopedia of Type Strains, Phase IV (KMG-IV): sequencing the most valuable type-strain genomes for metagenomic binning, comparative biology and taxonomic classification.</title>
        <authorList>
            <person name="Goeker M."/>
        </authorList>
    </citation>
    <scope>NUCLEOTIDE SEQUENCE [LARGE SCALE GENOMIC DNA]</scope>
    <source>
        <strain evidence="7 8">DSM 566</strain>
    </source>
</reference>
<evidence type="ECO:0000313" key="8">
    <source>
        <dbReference type="Proteomes" id="UP000247811"/>
    </source>
</evidence>
<dbReference type="Proteomes" id="UP000247811">
    <property type="component" value="Unassembled WGS sequence"/>
</dbReference>
<protein>
    <submittedName>
        <fullName evidence="7">Flagellar protein FliO/FliZ</fullName>
    </submittedName>
</protein>
<evidence type="ECO:0000256" key="4">
    <source>
        <dbReference type="ARBA" id="ARBA00022989"/>
    </source>
</evidence>
<evidence type="ECO:0000256" key="5">
    <source>
        <dbReference type="ARBA" id="ARBA00023136"/>
    </source>
</evidence>
<dbReference type="EMBL" id="QJJS01000029">
    <property type="protein sequence ID" value="PXW91943.1"/>
    <property type="molecule type" value="Genomic_DNA"/>
</dbReference>
<keyword evidence="7" id="KW-0966">Cell projection</keyword>
<dbReference type="RefSeq" id="WP_245909652.1">
    <property type="nucleotide sequence ID" value="NZ_QJJS01000029.1"/>
</dbReference>
<keyword evidence="3 6" id="KW-0812">Transmembrane</keyword>
<dbReference type="GO" id="GO:0044781">
    <property type="term" value="P:bacterial-type flagellum organization"/>
    <property type="evidence" value="ECO:0007669"/>
    <property type="project" value="InterPro"/>
</dbReference>
<dbReference type="InterPro" id="IPR022781">
    <property type="entry name" value="Flagellar_biosynth_FliO"/>
</dbReference>
<dbReference type="GO" id="GO:0016020">
    <property type="term" value="C:membrane"/>
    <property type="evidence" value="ECO:0007669"/>
    <property type="project" value="InterPro"/>
</dbReference>
<evidence type="ECO:0000256" key="2">
    <source>
        <dbReference type="ARBA" id="ARBA00022475"/>
    </source>
</evidence>
<evidence type="ECO:0000256" key="6">
    <source>
        <dbReference type="SAM" id="Phobius"/>
    </source>
</evidence>
<evidence type="ECO:0000256" key="1">
    <source>
        <dbReference type="ARBA" id="ARBA00004236"/>
    </source>
</evidence>
<evidence type="ECO:0000313" key="7">
    <source>
        <dbReference type="EMBL" id="PXW91943.1"/>
    </source>
</evidence>
<keyword evidence="7" id="KW-0282">Flagellum</keyword>
<comment type="caution">
    <text evidence="7">The sequence shown here is derived from an EMBL/GenBank/DDBJ whole genome shotgun (WGS) entry which is preliminary data.</text>
</comment>
<keyword evidence="5 6" id="KW-0472">Membrane</keyword>
<comment type="subcellular location">
    <subcellularLocation>
        <location evidence="1">Cell membrane</location>
    </subcellularLocation>
</comment>
<gene>
    <name evidence="7" type="ORF">C7444_12922</name>
</gene>
<dbReference type="AlphaFoldDB" id="A0A318GU43"/>
<feature type="transmembrane region" description="Helical" evidence="6">
    <location>
        <begin position="6"/>
        <end position="23"/>
    </location>
</feature>
<name>A0A318GU43_9BURK</name>
<dbReference type="Pfam" id="PF04347">
    <property type="entry name" value="FliO"/>
    <property type="match status" value="1"/>
</dbReference>
<sequence>MWMPLVWLVVIVALIPAALLLLRRSRVGGLLVRPAQGGGPRLVASLGLGPQQRVVTIEVGEGEARRCLVLGVTPHQITALHQWQPPEASVAEPPSGPVTGGGFALALNRFRRDLSGGSSGGDHGPR</sequence>
<keyword evidence="7" id="KW-0969">Cilium</keyword>
<organism evidence="7 8">
    <name type="scientific">Sphaerotilus hippei</name>
    <dbReference type="NCBI Taxonomy" id="744406"/>
    <lineage>
        <taxon>Bacteria</taxon>
        <taxon>Pseudomonadati</taxon>
        <taxon>Pseudomonadota</taxon>
        <taxon>Betaproteobacteria</taxon>
        <taxon>Burkholderiales</taxon>
        <taxon>Sphaerotilaceae</taxon>
        <taxon>Sphaerotilus</taxon>
    </lineage>
</organism>
<keyword evidence="8" id="KW-1185">Reference proteome</keyword>
<accession>A0A318GU43</accession>
<keyword evidence="2" id="KW-1003">Cell membrane</keyword>
<evidence type="ECO:0000256" key="3">
    <source>
        <dbReference type="ARBA" id="ARBA00022692"/>
    </source>
</evidence>
<keyword evidence="4 6" id="KW-1133">Transmembrane helix</keyword>